<proteinExistence type="predicted"/>
<dbReference type="OrthoDB" id="2853687at2759"/>
<reference evidence="1" key="1">
    <citation type="submission" date="2020-11" db="EMBL/GenBank/DDBJ databases">
        <authorList>
            <consortium name="DOE Joint Genome Institute"/>
            <person name="Ahrendt S."/>
            <person name="Riley R."/>
            <person name="Andreopoulos W."/>
            <person name="Labutti K."/>
            <person name="Pangilinan J."/>
            <person name="Ruiz-Duenas F.J."/>
            <person name="Barrasa J.M."/>
            <person name="Sanchez-Garcia M."/>
            <person name="Camarero S."/>
            <person name="Miyauchi S."/>
            <person name="Serrano A."/>
            <person name="Linde D."/>
            <person name="Babiker R."/>
            <person name="Drula E."/>
            <person name="Ayuso-Fernandez I."/>
            <person name="Pacheco R."/>
            <person name="Padilla G."/>
            <person name="Ferreira P."/>
            <person name="Barriuso J."/>
            <person name="Kellner H."/>
            <person name="Castanera R."/>
            <person name="Alfaro M."/>
            <person name="Ramirez L."/>
            <person name="Pisabarro A.G."/>
            <person name="Kuo A."/>
            <person name="Tritt A."/>
            <person name="Lipzen A."/>
            <person name="He G."/>
            <person name="Yan M."/>
            <person name="Ng V."/>
            <person name="Cullen D."/>
            <person name="Martin F."/>
            <person name="Rosso M.-N."/>
            <person name="Henrissat B."/>
            <person name="Hibbett D."/>
            <person name="Martinez A.T."/>
            <person name="Grigoriev I.V."/>
        </authorList>
    </citation>
    <scope>NUCLEOTIDE SEQUENCE</scope>
    <source>
        <strain evidence="1">AH 40177</strain>
    </source>
</reference>
<dbReference type="Proteomes" id="UP000772434">
    <property type="component" value="Unassembled WGS sequence"/>
</dbReference>
<organism evidence="1 2">
    <name type="scientific">Rhodocollybia butyracea</name>
    <dbReference type="NCBI Taxonomy" id="206335"/>
    <lineage>
        <taxon>Eukaryota</taxon>
        <taxon>Fungi</taxon>
        <taxon>Dikarya</taxon>
        <taxon>Basidiomycota</taxon>
        <taxon>Agaricomycotina</taxon>
        <taxon>Agaricomycetes</taxon>
        <taxon>Agaricomycetidae</taxon>
        <taxon>Agaricales</taxon>
        <taxon>Marasmiineae</taxon>
        <taxon>Omphalotaceae</taxon>
        <taxon>Rhodocollybia</taxon>
    </lineage>
</organism>
<evidence type="ECO:0008006" key="3">
    <source>
        <dbReference type="Google" id="ProtNLM"/>
    </source>
</evidence>
<name>A0A9P5PML7_9AGAR</name>
<comment type="caution">
    <text evidence="1">The sequence shown here is derived from an EMBL/GenBank/DDBJ whole genome shotgun (WGS) entry which is preliminary data.</text>
</comment>
<gene>
    <name evidence="1" type="ORF">BDP27DRAFT_1331263</name>
</gene>
<protein>
    <recommendedName>
        <fullName evidence="3">F-box domain-containing protein</fullName>
    </recommendedName>
</protein>
<dbReference type="AlphaFoldDB" id="A0A9P5PML7"/>
<dbReference type="EMBL" id="JADNRY010000094">
    <property type="protein sequence ID" value="KAF9066009.1"/>
    <property type="molecule type" value="Genomic_DNA"/>
</dbReference>
<sequence>MRPPLSSLESLRTVHILDCDILTEIFSVCVVLDSLEDSSTLDTRRAPWVLGQVCHMWRQIALSSPLLWVYIKIRNAGSQSNEAYMLFLLDLHISRSKSCNLNVDIHCGIGFQRCPLILLKLISTSSRWNVLAINIPLSSYTSLSALAGRLRVDSLQMLHIHSPHRNKQQAMHDFGQLMDVIRIFKFCYNLRHLSLHDIPFPRDIFQLPWSEIQHFSSRSLSTLTDNWTSFRTLLGLRNLTFCLLECRLSANCQKTPLLTLPVLHSMTLISTNDDVGVGDGREVVQMLSWLTLPSLKCLRLHHKLQEESEACLIHELTQLVSRSRCATKELLLHLSPPLSGTSIASITSNVPNSELLRQIQTSPLCSGISGPAFCPVTGCQR</sequence>
<evidence type="ECO:0000313" key="2">
    <source>
        <dbReference type="Proteomes" id="UP000772434"/>
    </source>
</evidence>
<evidence type="ECO:0000313" key="1">
    <source>
        <dbReference type="EMBL" id="KAF9066009.1"/>
    </source>
</evidence>
<keyword evidence="2" id="KW-1185">Reference proteome</keyword>
<accession>A0A9P5PML7</accession>